<comment type="caution">
    <text evidence="7">The sequence shown here is derived from an EMBL/GenBank/DDBJ whole genome shotgun (WGS) entry which is preliminary data.</text>
</comment>
<feature type="domain" description="ABC transporter" evidence="6">
    <location>
        <begin position="11"/>
        <end position="264"/>
    </location>
</feature>
<dbReference type="SUPFAM" id="SSF52540">
    <property type="entry name" value="P-loop containing nucleoside triphosphate hydrolases"/>
    <property type="match status" value="1"/>
</dbReference>
<reference evidence="7" key="1">
    <citation type="submission" date="2020-10" db="EMBL/GenBank/DDBJ databases">
        <title>Sequencing the genomes of 1000 actinobacteria strains.</title>
        <authorList>
            <person name="Klenk H.-P."/>
        </authorList>
    </citation>
    <scope>NUCLEOTIDE SEQUENCE</scope>
    <source>
        <strain evidence="7">DSM 45354</strain>
    </source>
</reference>
<sequence length="338" mass="37343">MAVTTTQRPLVRAAGLVKEFRRVKRITGRLGALRTFVGRDYDVIRAVDDVSFDIAGGELVGYLGPNGAGKSTTIKMLTGILTPTAGTVSIAGHDPSRERKANALNIGVVFGQRSQLWWDLPLRESFRAVRDLYGVPQREGDRRQGELVELLDMDEFLDAPVRQLSLGQRMRGDLAAAMLHQPRLLYLDEPTVGLDVVAKQRIREFVAHANAERGTTVVLTTHDLEDVEQLCRRIVLIDHGRVLYDGALTELMARYAPYRDLVVTLAEPADVDVRGAEQVARDGLVVTLRFRSDQVRAPEIIAAVTSVHAVVDLSVVEPRLEAVIGRIYTQRGLPENPA</sequence>
<dbReference type="PROSITE" id="PS50893">
    <property type="entry name" value="ABC_TRANSPORTER_2"/>
    <property type="match status" value="1"/>
</dbReference>
<evidence type="ECO:0000313" key="7">
    <source>
        <dbReference type="EMBL" id="MBE1609150.1"/>
    </source>
</evidence>
<keyword evidence="4 7" id="KW-0067">ATP-binding</keyword>
<protein>
    <submittedName>
        <fullName evidence="7">ABC-2 type transport system ATP-binding protein</fullName>
    </submittedName>
</protein>
<dbReference type="Proteomes" id="UP000638648">
    <property type="component" value="Unassembled WGS sequence"/>
</dbReference>
<keyword evidence="2" id="KW-0813">Transport</keyword>
<evidence type="ECO:0000313" key="8">
    <source>
        <dbReference type="Proteomes" id="UP000638648"/>
    </source>
</evidence>
<dbReference type="InterPro" id="IPR003593">
    <property type="entry name" value="AAA+_ATPase"/>
</dbReference>
<dbReference type="PANTHER" id="PTHR42711:SF1">
    <property type="entry name" value="ABC-TRANSPORT PROTEIN, ATP-BINDING COMPONENT"/>
    <property type="match status" value="1"/>
</dbReference>
<dbReference type="Pfam" id="PF00005">
    <property type="entry name" value="ABC_tran"/>
    <property type="match status" value="1"/>
</dbReference>
<evidence type="ECO:0000259" key="6">
    <source>
        <dbReference type="PROSITE" id="PS50893"/>
    </source>
</evidence>
<accession>A0A927REF7</accession>
<dbReference type="InterPro" id="IPR027417">
    <property type="entry name" value="P-loop_NTPase"/>
</dbReference>
<keyword evidence="8" id="KW-1185">Reference proteome</keyword>
<dbReference type="GO" id="GO:0005886">
    <property type="term" value="C:plasma membrane"/>
    <property type="evidence" value="ECO:0007669"/>
    <property type="project" value="UniProtKB-SubCell"/>
</dbReference>
<dbReference type="EMBL" id="JADBEM010000001">
    <property type="protein sequence ID" value="MBE1609150.1"/>
    <property type="molecule type" value="Genomic_DNA"/>
</dbReference>
<dbReference type="InterPro" id="IPR003439">
    <property type="entry name" value="ABC_transporter-like_ATP-bd"/>
</dbReference>
<dbReference type="SMART" id="SM00382">
    <property type="entry name" value="AAA"/>
    <property type="match status" value="1"/>
</dbReference>
<dbReference type="AlphaFoldDB" id="A0A927REF7"/>
<dbReference type="RefSeq" id="WP_192752776.1">
    <property type="nucleotide sequence ID" value="NZ_BAABJL010000142.1"/>
</dbReference>
<dbReference type="PANTHER" id="PTHR42711">
    <property type="entry name" value="ABC TRANSPORTER ATP-BINDING PROTEIN"/>
    <property type="match status" value="1"/>
</dbReference>
<proteinExistence type="predicted"/>
<evidence type="ECO:0000256" key="2">
    <source>
        <dbReference type="ARBA" id="ARBA00022448"/>
    </source>
</evidence>
<dbReference type="Gene3D" id="3.40.50.300">
    <property type="entry name" value="P-loop containing nucleotide triphosphate hydrolases"/>
    <property type="match status" value="1"/>
</dbReference>
<evidence type="ECO:0000256" key="1">
    <source>
        <dbReference type="ARBA" id="ARBA00004202"/>
    </source>
</evidence>
<organism evidence="7 8">
    <name type="scientific">Actinopolymorpha pittospori</name>
    <dbReference type="NCBI Taxonomy" id="648752"/>
    <lineage>
        <taxon>Bacteria</taxon>
        <taxon>Bacillati</taxon>
        <taxon>Actinomycetota</taxon>
        <taxon>Actinomycetes</taxon>
        <taxon>Propionibacteriales</taxon>
        <taxon>Actinopolymorphaceae</taxon>
        <taxon>Actinopolymorpha</taxon>
    </lineage>
</organism>
<comment type="subcellular location">
    <subcellularLocation>
        <location evidence="1">Cell membrane</location>
        <topology evidence="1">Peripheral membrane protein</topology>
    </subcellularLocation>
</comment>
<evidence type="ECO:0000256" key="3">
    <source>
        <dbReference type="ARBA" id="ARBA00022741"/>
    </source>
</evidence>
<keyword evidence="3" id="KW-0547">Nucleotide-binding</keyword>
<name>A0A927REF7_9ACTN</name>
<dbReference type="InterPro" id="IPR050763">
    <property type="entry name" value="ABC_transporter_ATP-binding"/>
</dbReference>
<evidence type="ECO:0000256" key="5">
    <source>
        <dbReference type="ARBA" id="ARBA00023251"/>
    </source>
</evidence>
<gene>
    <name evidence="7" type="ORF">HEB94_005998</name>
</gene>
<keyword evidence="5" id="KW-0046">Antibiotic resistance</keyword>
<dbReference type="GO" id="GO:0005524">
    <property type="term" value="F:ATP binding"/>
    <property type="evidence" value="ECO:0007669"/>
    <property type="project" value="UniProtKB-KW"/>
</dbReference>
<dbReference type="GO" id="GO:0046677">
    <property type="term" value="P:response to antibiotic"/>
    <property type="evidence" value="ECO:0007669"/>
    <property type="project" value="UniProtKB-KW"/>
</dbReference>
<evidence type="ECO:0000256" key="4">
    <source>
        <dbReference type="ARBA" id="ARBA00022840"/>
    </source>
</evidence>
<dbReference type="GO" id="GO:0016887">
    <property type="term" value="F:ATP hydrolysis activity"/>
    <property type="evidence" value="ECO:0007669"/>
    <property type="project" value="InterPro"/>
</dbReference>